<accession>A0A6C0HT11</accession>
<name>A0A6C0HT11_9ZZZZ</name>
<dbReference type="AlphaFoldDB" id="A0A6C0HT11"/>
<evidence type="ECO:0000313" key="2">
    <source>
        <dbReference type="EMBL" id="QHT83286.1"/>
    </source>
</evidence>
<sequence length="556" mass="63490">MEDSEGNLEVITNCDEGKNFWGFTGDIISIPDRALQFLLGSLSDLGICNDKVYTCCVEDIEFFYNLFKAESVDSLKFLENSKFKIFSQFRPNYLPDPLTRGGYNFLDIILDSISLKKRLDEGLPLQTSLTEITSTRKSIHKLLCSSQFKIREIKKTIESSSSTYDAVKLKESKILEPQTLSMIKYLLNNIGKNTNELCNLLLDYVKILQTEKFREICDLTNILLLGGYKVGAQITPAIINAYMNYPKPKFVFKKPEHVEYYLRVMPNRFDPTELEKVLGSENNNNNHIYAFFDFLTSGGNSGSVEIAPVNEVVVVPDDKVDVATVNEVVVVPDDKVDEVDDDPYYDAQEGETPVVINQAHEGETPVVINQAHEGLTPDVNNILESYNSTVTKNNSICCKTNIFLFFDMLSSTNINLVNGISFEDLIKKKKEMGDELYNAMASNSYNIDSFDNWLKEQTPANLQKISSFMSSFNDLFNSLNSVDYANIVRIAQTPTEQTQTSQTPETKKRRWWWPFGGKSKRRKMKNPKKVKNTRKKIKNLKKMKNTRKQKIRKTKK</sequence>
<organism evidence="2">
    <name type="scientific">viral metagenome</name>
    <dbReference type="NCBI Taxonomy" id="1070528"/>
    <lineage>
        <taxon>unclassified sequences</taxon>
        <taxon>metagenomes</taxon>
        <taxon>organismal metagenomes</taxon>
    </lineage>
</organism>
<feature type="compositionally biased region" description="Basic residues" evidence="1">
    <location>
        <begin position="518"/>
        <end position="556"/>
    </location>
</feature>
<proteinExistence type="predicted"/>
<protein>
    <submittedName>
        <fullName evidence="2">Uncharacterized protein</fullName>
    </submittedName>
</protein>
<evidence type="ECO:0000256" key="1">
    <source>
        <dbReference type="SAM" id="MobiDB-lite"/>
    </source>
</evidence>
<reference evidence="2" key="1">
    <citation type="journal article" date="2020" name="Nature">
        <title>Giant virus diversity and host interactions through global metagenomics.</title>
        <authorList>
            <person name="Schulz F."/>
            <person name="Roux S."/>
            <person name="Paez-Espino D."/>
            <person name="Jungbluth S."/>
            <person name="Walsh D.A."/>
            <person name="Denef V.J."/>
            <person name="McMahon K.D."/>
            <person name="Konstantinidis K.T."/>
            <person name="Eloe-Fadrosh E.A."/>
            <person name="Kyrpides N.C."/>
            <person name="Woyke T."/>
        </authorList>
    </citation>
    <scope>NUCLEOTIDE SEQUENCE</scope>
    <source>
        <strain evidence="2">GVMAG-M-3300023184-167</strain>
    </source>
</reference>
<feature type="compositionally biased region" description="Low complexity" evidence="1">
    <location>
        <begin position="495"/>
        <end position="504"/>
    </location>
</feature>
<feature type="region of interest" description="Disordered" evidence="1">
    <location>
        <begin position="495"/>
        <end position="556"/>
    </location>
</feature>
<dbReference type="EMBL" id="MN740007">
    <property type="protein sequence ID" value="QHT83286.1"/>
    <property type="molecule type" value="Genomic_DNA"/>
</dbReference>